<dbReference type="GO" id="GO:0005524">
    <property type="term" value="F:ATP binding"/>
    <property type="evidence" value="ECO:0007669"/>
    <property type="project" value="UniProtKB-KW"/>
</dbReference>
<dbReference type="Pfam" id="PF13193">
    <property type="entry name" value="AMP-binding_C"/>
    <property type="match status" value="1"/>
</dbReference>
<evidence type="ECO:0000256" key="6">
    <source>
        <dbReference type="NCBIfam" id="TIGR02188"/>
    </source>
</evidence>
<dbReference type="Gene3D" id="3.30.300.30">
    <property type="match status" value="1"/>
</dbReference>
<evidence type="ECO:0000259" key="9">
    <source>
        <dbReference type="Pfam" id="PF16177"/>
    </source>
</evidence>
<dbReference type="InterPro" id="IPR045851">
    <property type="entry name" value="AMP-bd_C_sf"/>
</dbReference>
<dbReference type="Gene3D" id="3.40.50.12780">
    <property type="entry name" value="N-terminal domain of ligase-like"/>
    <property type="match status" value="1"/>
</dbReference>
<dbReference type="GO" id="GO:0003987">
    <property type="term" value="F:acetate-CoA ligase activity"/>
    <property type="evidence" value="ECO:0007669"/>
    <property type="project" value="UniProtKB-UniRule"/>
</dbReference>
<dbReference type="InterPro" id="IPR020845">
    <property type="entry name" value="AMP-binding_CS"/>
</dbReference>
<dbReference type="EMBL" id="OBEI01000006">
    <property type="protein sequence ID" value="SNZ08878.1"/>
    <property type="molecule type" value="Genomic_DNA"/>
</dbReference>
<dbReference type="InterPro" id="IPR011904">
    <property type="entry name" value="Ac_CoA_lig"/>
</dbReference>
<dbReference type="FunFam" id="3.40.50.12780:FF:000001">
    <property type="entry name" value="Acetyl-coenzyme A synthetase"/>
    <property type="match status" value="1"/>
</dbReference>
<comment type="similarity">
    <text evidence="1">Belongs to the ATP-dependent AMP-binding enzyme family.</text>
</comment>
<name>A0A285NHZ3_9AQUI</name>
<feature type="domain" description="Acetyl-coenzyme A synthetase N-terminal" evidence="9">
    <location>
        <begin position="34"/>
        <end position="87"/>
    </location>
</feature>
<dbReference type="PANTHER" id="PTHR24095">
    <property type="entry name" value="ACETYL-COENZYME A SYNTHETASE"/>
    <property type="match status" value="1"/>
</dbReference>
<dbReference type="RefSeq" id="WP_097000575.1">
    <property type="nucleotide sequence ID" value="NZ_OBEI01000006.1"/>
</dbReference>
<keyword evidence="2" id="KW-0436">Ligase</keyword>
<dbReference type="NCBIfam" id="NF001208">
    <property type="entry name" value="PRK00174.1"/>
    <property type="match status" value="1"/>
</dbReference>
<evidence type="ECO:0000313" key="11">
    <source>
        <dbReference type="Proteomes" id="UP000219036"/>
    </source>
</evidence>
<accession>A0A285NHZ3</accession>
<dbReference type="EC" id="6.2.1.1" evidence="6"/>
<dbReference type="Pfam" id="PF16177">
    <property type="entry name" value="ACAS_N"/>
    <property type="match status" value="1"/>
</dbReference>
<dbReference type="AlphaFoldDB" id="A0A285NHZ3"/>
<evidence type="ECO:0000256" key="5">
    <source>
        <dbReference type="ARBA" id="ARBA00022990"/>
    </source>
</evidence>
<protein>
    <recommendedName>
        <fullName evidence="6">Acetate--CoA ligase</fullName>
        <ecNumber evidence="6">6.2.1.1</ecNumber>
    </recommendedName>
</protein>
<reference evidence="11" key="1">
    <citation type="submission" date="2017-09" db="EMBL/GenBank/DDBJ databases">
        <authorList>
            <person name="Varghese N."/>
            <person name="Submissions S."/>
        </authorList>
    </citation>
    <scope>NUCLEOTIDE SEQUENCE [LARGE SCALE GENOMIC DNA]</scope>
    <source>
        <strain evidence="11">DSM 15103</strain>
    </source>
</reference>
<gene>
    <name evidence="10" type="ORF">SAMN06265182_1405</name>
</gene>
<dbReference type="CDD" id="cd05966">
    <property type="entry name" value="ACS"/>
    <property type="match status" value="1"/>
</dbReference>
<dbReference type="InterPro" id="IPR000873">
    <property type="entry name" value="AMP-dep_synth/lig_dom"/>
</dbReference>
<dbReference type="OrthoDB" id="9778383at2"/>
<proteinExistence type="inferred from homology"/>
<evidence type="ECO:0000256" key="1">
    <source>
        <dbReference type="ARBA" id="ARBA00006432"/>
    </source>
</evidence>
<dbReference type="Pfam" id="PF00501">
    <property type="entry name" value="AMP-binding"/>
    <property type="match status" value="1"/>
</dbReference>
<evidence type="ECO:0000256" key="3">
    <source>
        <dbReference type="ARBA" id="ARBA00022741"/>
    </source>
</evidence>
<keyword evidence="4" id="KW-0067">ATP-binding</keyword>
<dbReference type="PANTHER" id="PTHR24095:SF14">
    <property type="entry name" value="ACETYL-COENZYME A SYNTHETASE 1"/>
    <property type="match status" value="1"/>
</dbReference>
<dbReference type="SUPFAM" id="SSF56801">
    <property type="entry name" value="Acetyl-CoA synthetase-like"/>
    <property type="match status" value="1"/>
</dbReference>
<dbReference type="GO" id="GO:0016208">
    <property type="term" value="F:AMP binding"/>
    <property type="evidence" value="ECO:0007669"/>
    <property type="project" value="InterPro"/>
</dbReference>
<dbReference type="NCBIfam" id="TIGR02188">
    <property type="entry name" value="Ac_CoA_lig_AcsA"/>
    <property type="match status" value="1"/>
</dbReference>
<evidence type="ECO:0000256" key="4">
    <source>
        <dbReference type="ARBA" id="ARBA00022840"/>
    </source>
</evidence>
<sequence>MSEHKDEVLLKVNKVYQPPKRVLEKAHITAEEFDRMYEESIKDPENFWANLAEKELHWFKKWDKVREWEFPNYKWFIGGKLNITYNCLDRHVQNGKRNKVAYIYTNEDNEEIKITYGELLELVNRIANGLKSLGVKKGDRVVIYMPLVIEQLATMLACARIGAIHSVVYAGFSANALRMRIEDAQAKVIVTSTWTKRRGKKIDLKSVVDEAVDGLDFVENIVVLQRKGDEFELEEKEIDFYDLIKDQSSVCEPEIMDAEDPLFILYTSGSTGKPKGVLHTTGGYNLYTHVTTKYVFDIHEDDIFWCTADPGWITGHSYMVYGPLSVGVTSVIAEGAPDYPDPGRWWSIVEKYRVNIFYTAPTAIRLFMKYGEEWPKKYDLSSLRILGSVGEPINPEAWIWYYEVIGNSQCSIVDTWWQTETGGHMITTVPAYPQKPGKAGKPFWGIEADVVDREGYTEEPNKVGYLIIKQPWPSALRTCWGEPERFEKYWTEIDHYYFAGDLATKDEDGYIMILGRADDVINVSGHRIGTAEVESALVSHPAVAEAAVIGKPHDVKGESIKAFVILKQGHEPSENLIKDLKMHVRHELGSLAVPDEIEFVEKLPKTRSGKIMRRVLKARELGMPLGDISTLED</sequence>
<keyword evidence="11" id="KW-1185">Reference proteome</keyword>
<dbReference type="PROSITE" id="PS00455">
    <property type="entry name" value="AMP_BINDING"/>
    <property type="match status" value="1"/>
</dbReference>
<evidence type="ECO:0000313" key="10">
    <source>
        <dbReference type="EMBL" id="SNZ08878.1"/>
    </source>
</evidence>
<feature type="domain" description="AMP-binding enzyme C-terminal" evidence="8">
    <location>
        <begin position="532"/>
        <end position="610"/>
    </location>
</feature>
<organism evidence="10 11">
    <name type="scientific">Persephonella hydrogeniphila</name>
    <dbReference type="NCBI Taxonomy" id="198703"/>
    <lineage>
        <taxon>Bacteria</taxon>
        <taxon>Pseudomonadati</taxon>
        <taxon>Aquificota</taxon>
        <taxon>Aquificia</taxon>
        <taxon>Aquificales</taxon>
        <taxon>Hydrogenothermaceae</taxon>
        <taxon>Persephonella</taxon>
    </lineage>
</organism>
<feature type="domain" description="AMP-dependent synthetase/ligase" evidence="7">
    <location>
        <begin position="91"/>
        <end position="472"/>
    </location>
</feature>
<dbReference type="GO" id="GO:0019427">
    <property type="term" value="P:acetyl-CoA biosynthetic process from acetate"/>
    <property type="evidence" value="ECO:0007669"/>
    <property type="project" value="UniProtKB-UniRule"/>
</dbReference>
<evidence type="ECO:0000259" key="7">
    <source>
        <dbReference type="Pfam" id="PF00501"/>
    </source>
</evidence>
<dbReference type="Proteomes" id="UP000219036">
    <property type="component" value="Unassembled WGS sequence"/>
</dbReference>
<keyword evidence="3" id="KW-0547">Nucleotide-binding</keyword>
<evidence type="ECO:0000256" key="2">
    <source>
        <dbReference type="ARBA" id="ARBA00022598"/>
    </source>
</evidence>
<keyword evidence="5" id="KW-0007">Acetylation</keyword>
<evidence type="ECO:0000259" key="8">
    <source>
        <dbReference type="Pfam" id="PF13193"/>
    </source>
</evidence>
<dbReference type="InterPro" id="IPR042099">
    <property type="entry name" value="ANL_N_sf"/>
</dbReference>
<dbReference type="InterPro" id="IPR032387">
    <property type="entry name" value="ACAS_N"/>
</dbReference>
<dbReference type="InterPro" id="IPR025110">
    <property type="entry name" value="AMP-bd_C"/>
</dbReference>
<dbReference type="GO" id="GO:0005829">
    <property type="term" value="C:cytosol"/>
    <property type="evidence" value="ECO:0007669"/>
    <property type="project" value="TreeGrafter"/>
</dbReference>